<proteinExistence type="predicted"/>
<dbReference type="PANTHER" id="PTHR45913">
    <property type="entry name" value="EPM2A-INTERACTING PROTEIN 1"/>
    <property type="match status" value="1"/>
</dbReference>
<dbReference type="PaxDb" id="8022-A0A060WTR6"/>
<evidence type="ECO:0008006" key="3">
    <source>
        <dbReference type="Google" id="ProtNLM"/>
    </source>
</evidence>
<evidence type="ECO:0000313" key="1">
    <source>
        <dbReference type="EMBL" id="CDQ70432.1"/>
    </source>
</evidence>
<gene>
    <name evidence="1" type="ORF">GSONMT00020901001</name>
</gene>
<dbReference type="PANTHER" id="PTHR45913:SF19">
    <property type="entry name" value="LOW QUALITY PROTEIN: ZINC FINGER BED DOMAIN-CONTAINING PROTEIN 5-LIKE"/>
    <property type="match status" value="1"/>
</dbReference>
<dbReference type="AlphaFoldDB" id="A0A060WTR6"/>
<dbReference type="Proteomes" id="UP000193380">
    <property type="component" value="Unassembled WGS sequence"/>
</dbReference>
<organism evidence="1 2">
    <name type="scientific">Oncorhynchus mykiss</name>
    <name type="common">Rainbow trout</name>
    <name type="synonym">Salmo gairdneri</name>
    <dbReference type="NCBI Taxonomy" id="8022"/>
    <lineage>
        <taxon>Eukaryota</taxon>
        <taxon>Metazoa</taxon>
        <taxon>Chordata</taxon>
        <taxon>Craniata</taxon>
        <taxon>Vertebrata</taxon>
        <taxon>Euteleostomi</taxon>
        <taxon>Actinopterygii</taxon>
        <taxon>Neopterygii</taxon>
        <taxon>Teleostei</taxon>
        <taxon>Protacanthopterygii</taxon>
        <taxon>Salmoniformes</taxon>
        <taxon>Salmonidae</taxon>
        <taxon>Salmoninae</taxon>
        <taxon>Oncorhynchus</taxon>
    </lineage>
</organism>
<reference evidence="1" key="1">
    <citation type="journal article" date="2014" name="Nat. Commun.">
        <title>The rainbow trout genome provides novel insights into evolution after whole-genome duplication in vertebrates.</title>
        <authorList>
            <person name="Berthelot C."/>
            <person name="Brunet F."/>
            <person name="Chalopin D."/>
            <person name="Juanchich A."/>
            <person name="Bernard M."/>
            <person name="Noel B."/>
            <person name="Bento P."/>
            <person name="Da Silva C."/>
            <person name="Labadie K."/>
            <person name="Alberti A."/>
            <person name="Aury J.M."/>
            <person name="Louis A."/>
            <person name="Dehais P."/>
            <person name="Bardou P."/>
            <person name="Montfort J."/>
            <person name="Klopp C."/>
            <person name="Cabau C."/>
            <person name="Gaspin C."/>
            <person name="Thorgaard G.H."/>
            <person name="Boussaha M."/>
            <person name="Quillet E."/>
            <person name="Guyomard R."/>
            <person name="Galiana D."/>
            <person name="Bobe J."/>
            <person name="Volff J.N."/>
            <person name="Genet C."/>
            <person name="Wincker P."/>
            <person name="Jaillon O."/>
            <person name="Roest Crollius H."/>
            <person name="Guiguen Y."/>
        </authorList>
    </citation>
    <scope>NUCLEOTIDE SEQUENCE [LARGE SCALE GENOMIC DNA]</scope>
</reference>
<evidence type="ECO:0000313" key="2">
    <source>
        <dbReference type="Proteomes" id="UP000193380"/>
    </source>
</evidence>
<reference evidence="1" key="2">
    <citation type="submission" date="2014-03" db="EMBL/GenBank/DDBJ databases">
        <authorList>
            <person name="Genoscope - CEA"/>
        </authorList>
    </citation>
    <scope>NUCLEOTIDE SEQUENCE</scope>
</reference>
<sequence length="222" mass="25745">MVDKNIYIVQGEICTVVGAIKRNSRWNTHIPLDEEQDPLLNSFSHLKEILNNMKENDNFANFPLLDNCVNISVPAELKQAIATHLDELAKSLNGYFPTRESYPAWVRQPFTFSVETTDVNDEYLDEIIEIQQSQVHQQLFRTTTLSTFWCQQMVTYPVIAKKALEIFIPFVTTYLCEQSFLRMLDIKRRKGTEFVAKMTVALAKVKPRISELVSERQQQKSH</sequence>
<accession>A0A060WTR6</accession>
<protein>
    <recommendedName>
        <fullName evidence="3">HAT C-terminal dimerisation domain-containing protein</fullName>
    </recommendedName>
</protein>
<dbReference type="EMBL" id="FR904716">
    <property type="protein sequence ID" value="CDQ70432.1"/>
    <property type="molecule type" value="Genomic_DNA"/>
</dbReference>
<name>A0A060WTR6_ONCMY</name>